<comment type="caution">
    <text evidence="2">The sequence shown here is derived from an EMBL/GenBank/DDBJ whole genome shotgun (WGS) entry which is preliminary data.</text>
</comment>
<dbReference type="AlphaFoldDB" id="A0A8J4W0A3"/>
<organism evidence="2 3">
    <name type="scientific">Castanea mollissima</name>
    <name type="common">Chinese chestnut</name>
    <dbReference type="NCBI Taxonomy" id="60419"/>
    <lineage>
        <taxon>Eukaryota</taxon>
        <taxon>Viridiplantae</taxon>
        <taxon>Streptophyta</taxon>
        <taxon>Embryophyta</taxon>
        <taxon>Tracheophyta</taxon>
        <taxon>Spermatophyta</taxon>
        <taxon>Magnoliopsida</taxon>
        <taxon>eudicotyledons</taxon>
        <taxon>Gunneridae</taxon>
        <taxon>Pentapetalae</taxon>
        <taxon>rosids</taxon>
        <taxon>fabids</taxon>
        <taxon>Fagales</taxon>
        <taxon>Fagaceae</taxon>
        <taxon>Castanea</taxon>
    </lineage>
</organism>
<reference evidence="2" key="1">
    <citation type="submission" date="2020-03" db="EMBL/GenBank/DDBJ databases">
        <title>Castanea mollissima Vanexum genome sequencing.</title>
        <authorList>
            <person name="Staton M."/>
        </authorList>
    </citation>
    <scope>NUCLEOTIDE SEQUENCE</scope>
    <source>
        <tissue evidence="2">Leaf</tissue>
    </source>
</reference>
<evidence type="ECO:0000313" key="2">
    <source>
        <dbReference type="EMBL" id="KAF3964661.1"/>
    </source>
</evidence>
<feature type="region of interest" description="Disordered" evidence="1">
    <location>
        <begin position="22"/>
        <end position="121"/>
    </location>
</feature>
<keyword evidence="3" id="KW-1185">Reference proteome</keyword>
<evidence type="ECO:0000313" key="3">
    <source>
        <dbReference type="Proteomes" id="UP000737018"/>
    </source>
</evidence>
<dbReference type="EMBL" id="JRKL02001330">
    <property type="protein sequence ID" value="KAF3964661.1"/>
    <property type="molecule type" value="Genomic_DNA"/>
</dbReference>
<name>A0A8J4W0A3_9ROSI</name>
<sequence>MNVASCWNFLFSALPDRFMLAGKEKQRPTDPALHPSPRSPTTISRREAQQPPQPPTAVKPNRHQPPAASRQPPRSPALHQPPRSPTVTAAEGFDHRRCPGRDEQPPTPSTPAAASVDGSSR</sequence>
<evidence type="ECO:0000256" key="1">
    <source>
        <dbReference type="SAM" id="MobiDB-lite"/>
    </source>
</evidence>
<accession>A0A8J4W0A3</accession>
<proteinExistence type="predicted"/>
<protein>
    <submittedName>
        <fullName evidence="2">Uncharacterized protein</fullName>
    </submittedName>
</protein>
<dbReference type="Proteomes" id="UP000737018">
    <property type="component" value="Unassembled WGS sequence"/>
</dbReference>
<gene>
    <name evidence="2" type="ORF">CMV_011071</name>
</gene>
<feature type="compositionally biased region" description="Basic and acidic residues" evidence="1">
    <location>
        <begin position="92"/>
        <end position="104"/>
    </location>
</feature>